<accession>A0A7C0Y4X7</accession>
<dbReference type="GO" id="GO:0016853">
    <property type="term" value="F:isomerase activity"/>
    <property type="evidence" value="ECO:0007669"/>
    <property type="project" value="UniProtKB-KW"/>
</dbReference>
<dbReference type="InterPro" id="IPR036188">
    <property type="entry name" value="FAD/NAD-bd_sf"/>
</dbReference>
<sequence>TVENTKEAYPGVFVAGMAANATFGSYRMGPIFGGMLLSGEKVAQLIRERLKNEK</sequence>
<dbReference type="AlphaFoldDB" id="A0A7C0Y4X7"/>
<proteinExistence type="predicted"/>
<protein>
    <submittedName>
        <fullName evidence="1">Ribose 1,5-bisphosphate isomerase</fullName>
    </submittedName>
</protein>
<name>A0A7C0Y4X7_DESA2</name>
<keyword evidence="1" id="KW-0413">Isomerase</keyword>
<dbReference type="Gene3D" id="3.50.50.60">
    <property type="entry name" value="FAD/NAD(P)-binding domain"/>
    <property type="match status" value="1"/>
</dbReference>
<comment type="caution">
    <text evidence="1">The sequence shown here is derived from an EMBL/GenBank/DDBJ whole genome shotgun (WGS) entry which is preliminary data.</text>
</comment>
<dbReference type="Proteomes" id="UP000886289">
    <property type="component" value="Unassembled WGS sequence"/>
</dbReference>
<dbReference type="Pfam" id="PF01946">
    <property type="entry name" value="Thi4"/>
    <property type="match status" value="1"/>
</dbReference>
<reference evidence="1" key="1">
    <citation type="journal article" date="2020" name="mSystems">
        <title>Genome- and Community-Level Interaction Insights into Carbon Utilization and Element Cycling Functions of Hydrothermarchaeota in Hydrothermal Sediment.</title>
        <authorList>
            <person name="Zhou Z."/>
            <person name="Liu Y."/>
            <person name="Xu W."/>
            <person name="Pan J."/>
            <person name="Luo Z.H."/>
            <person name="Li M."/>
        </authorList>
    </citation>
    <scope>NUCLEOTIDE SEQUENCE [LARGE SCALE GENOMIC DNA]</scope>
    <source>
        <strain evidence="1">HyVt-233</strain>
    </source>
</reference>
<feature type="non-terminal residue" evidence="1">
    <location>
        <position position="1"/>
    </location>
</feature>
<organism evidence="1">
    <name type="scientific">Desulfofervidus auxilii</name>
    <dbReference type="NCBI Taxonomy" id="1621989"/>
    <lineage>
        <taxon>Bacteria</taxon>
        <taxon>Pseudomonadati</taxon>
        <taxon>Thermodesulfobacteriota</taxon>
        <taxon>Candidatus Desulfofervidia</taxon>
        <taxon>Candidatus Desulfofervidales</taxon>
        <taxon>Candidatus Desulfofervidaceae</taxon>
        <taxon>Candidatus Desulfofervidus</taxon>
    </lineage>
</organism>
<dbReference type="EMBL" id="DRBS01000102">
    <property type="protein sequence ID" value="HDD43749.1"/>
    <property type="molecule type" value="Genomic_DNA"/>
</dbReference>
<gene>
    <name evidence="1" type="ORF">ENG63_02665</name>
</gene>
<evidence type="ECO:0000313" key="1">
    <source>
        <dbReference type="EMBL" id="HDD43749.1"/>
    </source>
</evidence>